<evidence type="ECO:0000256" key="1">
    <source>
        <dbReference type="SAM" id="MobiDB-lite"/>
    </source>
</evidence>
<feature type="non-terminal residue" evidence="2">
    <location>
        <position position="1"/>
    </location>
</feature>
<dbReference type="EMBL" id="JAHFXF010000009">
    <property type="protein sequence ID" value="KAG9700774.1"/>
    <property type="molecule type" value="Genomic_DNA"/>
</dbReference>
<feature type="compositionally biased region" description="Basic and acidic residues" evidence="1">
    <location>
        <begin position="149"/>
        <end position="163"/>
    </location>
</feature>
<reference evidence="2" key="1">
    <citation type="journal article" date="2021" name="J Fungi (Basel)">
        <title>Virulence traits and population genomics of the black yeast Aureobasidium melanogenum.</title>
        <authorList>
            <person name="Cernosa A."/>
            <person name="Sun X."/>
            <person name="Gostincar C."/>
            <person name="Fang C."/>
            <person name="Gunde-Cimerman N."/>
            <person name="Song Z."/>
        </authorList>
    </citation>
    <scope>NUCLEOTIDE SEQUENCE</scope>
    <source>
        <strain evidence="3">EXF-9298</strain>
        <strain evidence="2">EXF-9911</strain>
    </source>
</reference>
<feature type="compositionally biased region" description="Basic and acidic residues" evidence="1">
    <location>
        <begin position="312"/>
        <end position="333"/>
    </location>
</feature>
<dbReference type="AlphaFoldDB" id="A0A9P8JG28"/>
<accession>A0A9P8JG28</accession>
<sequence length="333" mass="33731">MSYNNDYSSNSDEYSSTGRQGGFNDSTTGSGGYGDSSYGNDNLSSGANPGSGLGRDQFNDSSNYNQGGAYQGGALGSDDIASRGNDFSGGNSGSGLGRDDYSSSGRDTYGSSGDNYNSSNTGYGSSGNDDFGSSGLHHQASATGSFGEDDLKPSHGIERDTHHTTGGNYPSLDDNLGSGVTSGAGYGNKSSSDRDTFDDSSNTRFGSSDDTGAYSGSTDYGSGATGGPGYGNKSSSGRDDFGDSSDTRFGSSGDTSAYSGSNQYGSGTTGGAGYGNKSSNYTSSDNQSSGKQGDSTAGKLMSKLGGMMNNEKMVEKGEAKREAAGAYNDRSDY</sequence>
<evidence type="ECO:0000313" key="5">
    <source>
        <dbReference type="Proteomes" id="UP000779574"/>
    </source>
</evidence>
<comment type="caution">
    <text evidence="2">The sequence shown here is derived from an EMBL/GenBank/DDBJ whole genome shotgun (WGS) entry which is preliminary data.</text>
</comment>
<dbReference type="Proteomes" id="UP000729357">
    <property type="component" value="Unassembled WGS sequence"/>
</dbReference>
<feature type="compositionally biased region" description="Low complexity" evidence="1">
    <location>
        <begin position="247"/>
        <end position="256"/>
    </location>
</feature>
<dbReference type="Proteomes" id="UP000779574">
    <property type="component" value="Unassembled WGS sequence"/>
</dbReference>
<dbReference type="EMBL" id="JAHFXS010000197">
    <property type="protein sequence ID" value="KAG9987799.1"/>
    <property type="molecule type" value="Genomic_DNA"/>
</dbReference>
<protein>
    <recommendedName>
        <fullName evidence="6">Stress protein DDR48</fullName>
    </recommendedName>
</protein>
<feature type="region of interest" description="Disordered" evidence="1">
    <location>
        <begin position="1"/>
        <end position="333"/>
    </location>
</feature>
<organism evidence="2 5">
    <name type="scientific">Aureobasidium melanogenum</name>
    <name type="common">Aureobasidium pullulans var. melanogenum</name>
    <dbReference type="NCBI Taxonomy" id="46634"/>
    <lineage>
        <taxon>Eukaryota</taxon>
        <taxon>Fungi</taxon>
        <taxon>Dikarya</taxon>
        <taxon>Ascomycota</taxon>
        <taxon>Pezizomycotina</taxon>
        <taxon>Dothideomycetes</taxon>
        <taxon>Dothideomycetidae</taxon>
        <taxon>Dothideales</taxon>
        <taxon>Saccotheciaceae</taxon>
        <taxon>Aureobasidium</taxon>
    </lineage>
</organism>
<keyword evidence="4" id="KW-1185">Reference proteome</keyword>
<feature type="compositionally biased region" description="Polar residues" evidence="1">
    <location>
        <begin position="59"/>
        <end position="68"/>
    </location>
</feature>
<proteinExistence type="predicted"/>
<gene>
    <name evidence="2" type="ORF">KCU76_g497</name>
    <name evidence="3" type="ORF">KCU98_g3082</name>
</gene>
<dbReference type="OrthoDB" id="203279at2759"/>
<feature type="compositionally biased region" description="Polar residues" evidence="1">
    <location>
        <begin position="202"/>
        <end position="220"/>
    </location>
</feature>
<feature type="compositionally biased region" description="Low complexity" evidence="1">
    <location>
        <begin position="278"/>
        <end position="289"/>
    </location>
</feature>
<name>A0A9P8JG28_AURME</name>
<evidence type="ECO:0000313" key="4">
    <source>
        <dbReference type="Proteomes" id="UP000729357"/>
    </source>
</evidence>
<evidence type="ECO:0000313" key="2">
    <source>
        <dbReference type="EMBL" id="KAG9700774.1"/>
    </source>
</evidence>
<feature type="compositionally biased region" description="Low complexity" evidence="1">
    <location>
        <begin position="1"/>
        <end position="16"/>
    </location>
</feature>
<evidence type="ECO:0000313" key="3">
    <source>
        <dbReference type="EMBL" id="KAG9987799.1"/>
    </source>
</evidence>
<feature type="compositionally biased region" description="Low complexity" evidence="1">
    <location>
        <begin position="108"/>
        <end position="135"/>
    </location>
</feature>
<evidence type="ECO:0008006" key="6">
    <source>
        <dbReference type="Google" id="ProtNLM"/>
    </source>
</evidence>
<reference evidence="2" key="2">
    <citation type="submission" date="2021-08" db="EMBL/GenBank/DDBJ databases">
        <authorList>
            <person name="Gostincar C."/>
            <person name="Sun X."/>
            <person name="Song Z."/>
            <person name="Gunde-Cimerman N."/>
        </authorList>
    </citation>
    <scope>NUCLEOTIDE SEQUENCE</scope>
    <source>
        <strain evidence="3">EXF-9298</strain>
        <strain evidence="2">EXF-9911</strain>
    </source>
</reference>